<accession>A0AAE1MLJ0</accession>
<keyword evidence="3" id="KW-1185">Reference proteome</keyword>
<sequence>MCLPFPKKTTPHSPAHVSSLSSLALSFLSLIFHFLSSLALTPRRLTRCGCRSRSWWCNNSQQPFLRLSVFLNALISLLHRLPLRPTVNYIPRSELDPSGLNSTFWAIGI</sequence>
<dbReference type="EMBL" id="JAWXYG010000008">
    <property type="protein sequence ID" value="KAK4266123.1"/>
    <property type="molecule type" value="Genomic_DNA"/>
</dbReference>
<proteinExistence type="predicted"/>
<protein>
    <submittedName>
        <fullName evidence="2">Uncharacterized protein</fullName>
    </submittedName>
</protein>
<evidence type="ECO:0000313" key="2">
    <source>
        <dbReference type="EMBL" id="KAK4266123.1"/>
    </source>
</evidence>
<dbReference type="AlphaFoldDB" id="A0AAE1MLJ0"/>
<evidence type="ECO:0000256" key="1">
    <source>
        <dbReference type="SAM" id="Phobius"/>
    </source>
</evidence>
<feature type="transmembrane region" description="Helical" evidence="1">
    <location>
        <begin position="20"/>
        <end position="42"/>
    </location>
</feature>
<gene>
    <name evidence="2" type="ORF">QN277_027091</name>
</gene>
<comment type="caution">
    <text evidence="2">The sequence shown here is derived from an EMBL/GenBank/DDBJ whole genome shotgun (WGS) entry which is preliminary data.</text>
</comment>
<keyword evidence="1" id="KW-0472">Membrane</keyword>
<name>A0AAE1MLJ0_9FABA</name>
<organism evidence="2 3">
    <name type="scientific">Acacia crassicarpa</name>
    <name type="common">northern wattle</name>
    <dbReference type="NCBI Taxonomy" id="499986"/>
    <lineage>
        <taxon>Eukaryota</taxon>
        <taxon>Viridiplantae</taxon>
        <taxon>Streptophyta</taxon>
        <taxon>Embryophyta</taxon>
        <taxon>Tracheophyta</taxon>
        <taxon>Spermatophyta</taxon>
        <taxon>Magnoliopsida</taxon>
        <taxon>eudicotyledons</taxon>
        <taxon>Gunneridae</taxon>
        <taxon>Pentapetalae</taxon>
        <taxon>rosids</taxon>
        <taxon>fabids</taxon>
        <taxon>Fabales</taxon>
        <taxon>Fabaceae</taxon>
        <taxon>Caesalpinioideae</taxon>
        <taxon>mimosoid clade</taxon>
        <taxon>Acacieae</taxon>
        <taxon>Acacia</taxon>
    </lineage>
</organism>
<dbReference type="Proteomes" id="UP001293593">
    <property type="component" value="Unassembled WGS sequence"/>
</dbReference>
<keyword evidence="1" id="KW-1133">Transmembrane helix</keyword>
<evidence type="ECO:0000313" key="3">
    <source>
        <dbReference type="Proteomes" id="UP001293593"/>
    </source>
</evidence>
<reference evidence="2" key="1">
    <citation type="submission" date="2023-10" db="EMBL/GenBank/DDBJ databases">
        <title>Chromosome-level genome of the transformable northern wattle, Acacia crassicarpa.</title>
        <authorList>
            <person name="Massaro I."/>
            <person name="Sinha N.R."/>
            <person name="Poethig S."/>
            <person name="Leichty A.R."/>
        </authorList>
    </citation>
    <scope>NUCLEOTIDE SEQUENCE</scope>
    <source>
        <strain evidence="2">Acra3RX</strain>
        <tissue evidence="2">Leaf</tissue>
    </source>
</reference>
<keyword evidence="1" id="KW-0812">Transmembrane</keyword>